<proteinExistence type="predicted"/>
<sequence>MFKNKFFLVFTSVILVAIIIYSFVDSQEKPATEALSDNYAKTVLALRQAKDEALKTEKDSPIEDKKNFKGLHYFAINPVYKVVATLDKLTSGQSIKVAMTGGETEEYEAFANLTFEIDGKKCALKVFKTPEGNLFLPFRDLTSNKETYGAGRYLDLKMEDIKDQSIEIDFNLCYQPYCAYNPSFTCPVPPAENFLNVALKVGEKM</sequence>
<evidence type="ECO:0000313" key="2">
    <source>
        <dbReference type="EMBL" id="MBB6003332.1"/>
    </source>
</evidence>
<gene>
    <name evidence="2" type="ORF">HNP25_001988</name>
</gene>
<accession>A0A841EIP7</accession>
<dbReference type="Proteomes" id="UP000524404">
    <property type="component" value="Unassembled WGS sequence"/>
</dbReference>
<dbReference type="Pfam" id="PF07920">
    <property type="entry name" value="DUF1684"/>
    <property type="match status" value="1"/>
</dbReference>
<dbReference type="RefSeq" id="WP_184133750.1">
    <property type="nucleotide sequence ID" value="NZ_JACHKT010000012.1"/>
</dbReference>
<feature type="transmembrane region" description="Helical" evidence="1">
    <location>
        <begin position="6"/>
        <end position="24"/>
    </location>
</feature>
<name>A0A841EIP7_9BACT</name>
<keyword evidence="1" id="KW-1133">Transmembrane helix</keyword>
<organism evidence="2 3">
    <name type="scientific">Arcicella rosea</name>
    <dbReference type="NCBI Taxonomy" id="502909"/>
    <lineage>
        <taxon>Bacteria</taxon>
        <taxon>Pseudomonadati</taxon>
        <taxon>Bacteroidota</taxon>
        <taxon>Cytophagia</taxon>
        <taxon>Cytophagales</taxon>
        <taxon>Flectobacillaceae</taxon>
        <taxon>Arcicella</taxon>
    </lineage>
</organism>
<dbReference type="InterPro" id="IPR012467">
    <property type="entry name" value="DUF1684"/>
</dbReference>
<evidence type="ECO:0000313" key="3">
    <source>
        <dbReference type="Proteomes" id="UP000524404"/>
    </source>
</evidence>
<protein>
    <submittedName>
        <fullName evidence="2">Uncharacterized protein (DUF1684 family)</fullName>
    </submittedName>
</protein>
<comment type="caution">
    <text evidence="2">The sequence shown here is derived from an EMBL/GenBank/DDBJ whole genome shotgun (WGS) entry which is preliminary data.</text>
</comment>
<reference evidence="2 3" key="1">
    <citation type="submission" date="2020-08" db="EMBL/GenBank/DDBJ databases">
        <title>Functional genomics of gut bacteria from endangered species of beetles.</title>
        <authorList>
            <person name="Carlos-Shanley C."/>
        </authorList>
    </citation>
    <scope>NUCLEOTIDE SEQUENCE [LARGE SCALE GENOMIC DNA]</scope>
    <source>
        <strain evidence="2 3">S00070</strain>
    </source>
</reference>
<dbReference type="AlphaFoldDB" id="A0A841EIP7"/>
<dbReference type="PANTHER" id="PTHR41913">
    <property type="entry name" value="DUF1684 DOMAIN-CONTAINING PROTEIN"/>
    <property type="match status" value="1"/>
</dbReference>
<dbReference type="EMBL" id="JACHKT010000012">
    <property type="protein sequence ID" value="MBB6003332.1"/>
    <property type="molecule type" value="Genomic_DNA"/>
</dbReference>
<keyword evidence="3" id="KW-1185">Reference proteome</keyword>
<dbReference type="PANTHER" id="PTHR41913:SF1">
    <property type="entry name" value="DUF1684 DOMAIN-CONTAINING PROTEIN"/>
    <property type="match status" value="1"/>
</dbReference>
<evidence type="ECO:0000256" key="1">
    <source>
        <dbReference type="SAM" id="Phobius"/>
    </source>
</evidence>
<keyword evidence="1" id="KW-0472">Membrane</keyword>
<keyword evidence="1" id="KW-0812">Transmembrane</keyword>